<evidence type="ECO:0000313" key="2">
    <source>
        <dbReference type="EMBL" id="MPM37998.1"/>
    </source>
</evidence>
<feature type="compositionally biased region" description="Basic and acidic residues" evidence="1">
    <location>
        <begin position="126"/>
        <end position="141"/>
    </location>
</feature>
<feature type="compositionally biased region" description="Basic and acidic residues" evidence="1">
    <location>
        <begin position="49"/>
        <end position="63"/>
    </location>
</feature>
<proteinExistence type="predicted"/>
<name>A0A644ZCH7_9ZZZZ</name>
<organism evidence="2">
    <name type="scientific">bioreactor metagenome</name>
    <dbReference type="NCBI Taxonomy" id="1076179"/>
    <lineage>
        <taxon>unclassified sequences</taxon>
        <taxon>metagenomes</taxon>
        <taxon>ecological metagenomes</taxon>
    </lineage>
</organism>
<comment type="caution">
    <text evidence="2">The sequence shown here is derived from an EMBL/GenBank/DDBJ whole genome shotgun (WGS) entry which is preliminary data.</text>
</comment>
<evidence type="ECO:0000256" key="1">
    <source>
        <dbReference type="SAM" id="MobiDB-lite"/>
    </source>
</evidence>
<feature type="region of interest" description="Disordered" evidence="1">
    <location>
        <begin position="198"/>
        <end position="218"/>
    </location>
</feature>
<sequence length="218" mass="24434">MVFPGHRGQRVGDRRGVQADLQQPRQNVRHIAVLDHDGRGGQADPQTEAQDHQDPEGDQEHRPPRVHAIGDEQDDAEHERDGEVQEHREERRQRHQHPREEDLRHQRLIADHRARRPADDAAEEGPGEHADEAEQEVRHAVAGELGDVAEDDREDAGRRQRLQQHPGDPDGRLAVAQHDIALTEPVGDLAGLPQLARVGEVEPARRGDDRTGHASLLS</sequence>
<feature type="compositionally biased region" description="Basic and acidic residues" evidence="1">
    <location>
        <begin position="77"/>
        <end position="119"/>
    </location>
</feature>
<protein>
    <submittedName>
        <fullName evidence="2">Uncharacterized protein</fullName>
    </submittedName>
</protein>
<feature type="region of interest" description="Disordered" evidence="1">
    <location>
        <begin position="1"/>
        <end position="176"/>
    </location>
</feature>
<dbReference type="AlphaFoldDB" id="A0A644ZCH7"/>
<gene>
    <name evidence="2" type="ORF">SDC9_84621</name>
</gene>
<dbReference type="EMBL" id="VSSQ01008137">
    <property type="protein sequence ID" value="MPM37998.1"/>
    <property type="molecule type" value="Genomic_DNA"/>
</dbReference>
<reference evidence="2" key="1">
    <citation type="submission" date="2019-08" db="EMBL/GenBank/DDBJ databases">
        <authorList>
            <person name="Kucharzyk K."/>
            <person name="Murdoch R.W."/>
            <person name="Higgins S."/>
            <person name="Loffler F."/>
        </authorList>
    </citation>
    <scope>NUCLEOTIDE SEQUENCE</scope>
</reference>
<feature type="compositionally biased region" description="Basic and acidic residues" evidence="1">
    <location>
        <begin position="199"/>
        <end position="212"/>
    </location>
</feature>
<accession>A0A644ZCH7</accession>